<comment type="subcellular location">
    <subcellularLocation>
        <location evidence="1">Nucleus</location>
    </subcellularLocation>
</comment>
<dbReference type="Proteomes" id="UP000192578">
    <property type="component" value="Unassembled WGS sequence"/>
</dbReference>
<gene>
    <name evidence="5" type="ORF">BV898_04832</name>
</gene>
<comment type="caution">
    <text evidence="5">The sequence shown here is derived from an EMBL/GenBank/DDBJ whole genome shotgun (WGS) entry which is preliminary data.</text>
</comment>
<keyword evidence="2" id="KW-0539">Nucleus</keyword>
<protein>
    <submittedName>
        <fullName evidence="5">Set1/Ash2 histone methyltransferase complex subunit ASH2</fullName>
    </submittedName>
</protein>
<dbReference type="PROSITE" id="PS50188">
    <property type="entry name" value="B302_SPRY"/>
    <property type="match status" value="1"/>
</dbReference>
<reference evidence="6" key="1">
    <citation type="submission" date="2017-01" db="EMBL/GenBank/DDBJ databases">
        <title>Comparative genomics of anhydrobiosis in the tardigrade Hypsibius dujardini.</title>
        <authorList>
            <person name="Yoshida Y."/>
            <person name="Koutsovoulos G."/>
            <person name="Laetsch D."/>
            <person name="Stevens L."/>
            <person name="Kumar S."/>
            <person name="Horikawa D."/>
            <person name="Ishino K."/>
            <person name="Komine S."/>
            <person name="Tomita M."/>
            <person name="Blaxter M."/>
            <person name="Arakawa K."/>
        </authorList>
    </citation>
    <scope>NUCLEOTIDE SEQUENCE [LARGE SCALE GENOMIC DNA]</scope>
    <source>
        <strain evidence="6">Z151</strain>
    </source>
</reference>
<dbReference type="GO" id="GO:0008168">
    <property type="term" value="F:methyltransferase activity"/>
    <property type="evidence" value="ECO:0007669"/>
    <property type="project" value="UniProtKB-KW"/>
</dbReference>
<keyword evidence="5" id="KW-0808">Transferase</keyword>
<dbReference type="InterPro" id="IPR003877">
    <property type="entry name" value="SPRY_dom"/>
</dbReference>
<evidence type="ECO:0000256" key="3">
    <source>
        <dbReference type="SAM" id="MobiDB-lite"/>
    </source>
</evidence>
<dbReference type="EMBL" id="MTYJ01000025">
    <property type="protein sequence ID" value="OQV21068.1"/>
    <property type="molecule type" value="Genomic_DNA"/>
</dbReference>
<dbReference type="OrthoDB" id="10266026at2759"/>
<dbReference type="InterPro" id="IPR043136">
    <property type="entry name" value="B30.2/SPRY_sf"/>
</dbReference>
<dbReference type="InterPro" id="IPR001870">
    <property type="entry name" value="B30.2/SPRY"/>
</dbReference>
<name>A0A1W0X0U4_HYPEX</name>
<dbReference type="SUPFAM" id="SSF49899">
    <property type="entry name" value="Concanavalin A-like lectins/glucanases"/>
    <property type="match status" value="1"/>
</dbReference>
<keyword evidence="6" id="KW-1185">Reference proteome</keyword>
<dbReference type="InterPro" id="IPR053835">
    <property type="entry name" value="ASH2L-like_WH"/>
</dbReference>
<dbReference type="InterPro" id="IPR037353">
    <property type="entry name" value="ASH2"/>
</dbReference>
<dbReference type="CDD" id="cd12872">
    <property type="entry name" value="SPRY_Ash2"/>
    <property type="match status" value="1"/>
</dbReference>
<evidence type="ECO:0000313" key="5">
    <source>
        <dbReference type="EMBL" id="OQV21068.1"/>
    </source>
</evidence>
<sequence length="550" mass="62078">MHATPAVSQQMDLEEKTHAAVLLQHNGGSPRYLDVKPPDGVHYQCSSCTIWYPQREVQNLSRGPFRPPSLAYSLNYDYTCSKCSPSEVHAFQEREDPAFKEFCATALANLMLAAEKRGAPQLYFSRDHSIVSYIEDHWDSFTGLPYRGKAVVQEQVTKALVANTHLFAPENDNTNKEDPKFTLKVTDFRQLNPHDFARLSAIVPMGNDDKDQGKFQRPGPKRKPTAPTPSSVPQADFNLKAFPKGLPHEFPTNKESYRYLLAECDRNSPLSVSYLKDPASWHGPQGRPIPGHMYRIFIPTRLRLSVQERAPQLIVERDGRTAIGDKGYSMVRATHSVGFGRYYFEFRVLALPGNAAVRAGWGTVYAVLQAPLGYDKFGYSYRSRKGTVFHDSKGKHYAEGYGVGDVIGCYIDLPPDTMTHALPDTKKFEPLVKFKNHLYFEVKDDLPKELQSLTPQRNSRIMFFKNGKSLGDAFTNIYAGQYFPCISLYKNATVKVNYGPRFDFPPTGLSFLPMSDRVHESSVEQTMSDMLYSITCTADFIRPRESLGSL</sequence>
<evidence type="ECO:0000313" key="6">
    <source>
        <dbReference type="Proteomes" id="UP000192578"/>
    </source>
</evidence>
<evidence type="ECO:0000256" key="1">
    <source>
        <dbReference type="ARBA" id="ARBA00004123"/>
    </source>
</evidence>
<dbReference type="GO" id="GO:0048188">
    <property type="term" value="C:Set1C/COMPASS complex"/>
    <property type="evidence" value="ECO:0007669"/>
    <property type="project" value="InterPro"/>
</dbReference>
<organism evidence="5 6">
    <name type="scientific">Hypsibius exemplaris</name>
    <name type="common">Freshwater tardigrade</name>
    <dbReference type="NCBI Taxonomy" id="2072580"/>
    <lineage>
        <taxon>Eukaryota</taxon>
        <taxon>Metazoa</taxon>
        <taxon>Ecdysozoa</taxon>
        <taxon>Tardigrada</taxon>
        <taxon>Eutardigrada</taxon>
        <taxon>Parachela</taxon>
        <taxon>Hypsibioidea</taxon>
        <taxon>Hypsibiidae</taxon>
        <taxon>Hypsibius</taxon>
    </lineage>
</organism>
<dbReference type="Pfam" id="PF00622">
    <property type="entry name" value="SPRY"/>
    <property type="match status" value="2"/>
</dbReference>
<dbReference type="PANTHER" id="PTHR10598:SF0">
    <property type="entry name" value="SET1_ASH2 HISTONE METHYLTRANSFERASE COMPLEX SUBUNIT ASH2"/>
    <property type="match status" value="1"/>
</dbReference>
<dbReference type="InterPro" id="IPR013320">
    <property type="entry name" value="ConA-like_dom_sf"/>
</dbReference>
<evidence type="ECO:0000259" key="4">
    <source>
        <dbReference type="PROSITE" id="PS50188"/>
    </source>
</evidence>
<evidence type="ECO:0000256" key="2">
    <source>
        <dbReference type="ARBA" id="ARBA00023242"/>
    </source>
</evidence>
<dbReference type="SMART" id="SM00449">
    <property type="entry name" value="SPRY"/>
    <property type="match status" value="1"/>
</dbReference>
<dbReference type="GO" id="GO:0032259">
    <property type="term" value="P:methylation"/>
    <property type="evidence" value="ECO:0007669"/>
    <property type="project" value="UniProtKB-KW"/>
</dbReference>
<dbReference type="Pfam" id="PF21198">
    <property type="entry name" value="ASH2L-like_WH"/>
    <property type="match status" value="1"/>
</dbReference>
<feature type="region of interest" description="Disordered" evidence="3">
    <location>
        <begin position="204"/>
        <end position="238"/>
    </location>
</feature>
<dbReference type="PANTHER" id="PTHR10598">
    <property type="entry name" value="SET1/ASH2 HISTONE METHYLTRANSFERASE COMPLEX SUBUNIT ASH2"/>
    <property type="match status" value="1"/>
</dbReference>
<dbReference type="AlphaFoldDB" id="A0A1W0X0U4"/>
<accession>A0A1W0X0U4</accession>
<keyword evidence="5" id="KW-0489">Methyltransferase</keyword>
<proteinExistence type="predicted"/>
<dbReference type="Gene3D" id="3.90.980.20">
    <property type="match status" value="1"/>
</dbReference>
<dbReference type="Gene3D" id="2.60.120.920">
    <property type="match status" value="1"/>
</dbReference>
<feature type="domain" description="B30.2/SPRY" evidence="4">
    <location>
        <begin position="282"/>
        <end position="503"/>
    </location>
</feature>
<dbReference type="GO" id="GO:0000976">
    <property type="term" value="F:transcription cis-regulatory region binding"/>
    <property type="evidence" value="ECO:0007669"/>
    <property type="project" value="TreeGrafter"/>
</dbReference>